<feature type="domain" description="Xaa-Pro dipeptidyl-peptidase-like" evidence="3">
    <location>
        <begin position="11"/>
        <end position="275"/>
    </location>
</feature>
<accession>A0A846YFF1</accession>
<protein>
    <submittedName>
        <fullName evidence="4">Alpha/beta fold hydrolase</fullName>
    </submittedName>
</protein>
<dbReference type="PANTHER" id="PTHR22946">
    <property type="entry name" value="DIENELACTONE HYDROLASE DOMAIN-CONTAINING PROTEIN-RELATED"/>
    <property type="match status" value="1"/>
</dbReference>
<dbReference type="AlphaFoldDB" id="A0A846YFF1"/>
<dbReference type="SUPFAM" id="SSF53474">
    <property type="entry name" value="alpha/beta-Hydrolases"/>
    <property type="match status" value="1"/>
</dbReference>
<proteinExistence type="inferred from homology"/>
<reference evidence="4 5" key="1">
    <citation type="submission" date="2020-04" db="EMBL/GenBank/DDBJ databases">
        <title>MicrobeNet Type strains.</title>
        <authorList>
            <person name="Nicholson A.C."/>
        </authorList>
    </citation>
    <scope>NUCLEOTIDE SEQUENCE [LARGE SCALE GENOMIC DNA]</scope>
    <source>
        <strain evidence="4 5">JCM 3332</strain>
    </source>
</reference>
<dbReference type="Proteomes" id="UP000570678">
    <property type="component" value="Unassembled WGS sequence"/>
</dbReference>
<evidence type="ECO:0000256" key="2">
    <source>
        <dbReference type="ARBA" id="ARBA00022801"/>
    </source>
</evidence>
<name>A0A846YFF1_9NOCA</name>
<dbReference type="RefSeq" id="WP_062979523.1">
    <property type="nucleotide sequence ID" value="NZ_JAAXOT010000010.1"/>
</dbReference>
<comment type="similarity">
    <text evidence="1">Belongs to the AB hydrolase superfamily.</text>
</comment>
<comment type="caution">
    <text evidence="4">The sequence shown here is derived from an EMBL/GenBank/DDBJ whole genome shotgun (WGS) entry which is preliminary data.</text>
</comment>
<dbReference type="InterPro" id="IPR000383">
    <property type="entry name" value="Xaa-Pro-like_dom"/>
</dbReference>
<gene>
    <name evidence="4" type="ORF">HGA15_19770</name>
</gene>
<organism evidence="4 5">
    <name type="scientific">Nocardia flavorosea</name>
    <dbReference type="NCBI Taxonomy" id="53429"/>
    <lineage>
        <taxon>Bacteria</taxon>
        <taxon>Bacillati</taxon>
        <taxon>Actinomycetota</taxon>
        <taxon>Actinomycetes</taxon>
        <taxon>Mycobacteriales</taxon>
        <taxon>Nocardiaceae</taxon>
        <taxon>Nocardia</taxon>
    </lineage>
</organism>
<dbReference type="Gene3D" id="1.10.10.800">
    <property type="match status" value="1"/>
</dbReference>
<dbReference type="PANTHER" id="PTHR22946:SF9">
    <property type="entry name" value="POLYKETIDE TRANSFERASE AF380"/>
    <property type="match status" value="1"/>
</dbReference>
<dbReference type="EMBL" id="JAAXOT010000010">
    <property type="protein sequence ID" value="NKY58336.1"/>
    <property type="molecule type" value="Genomic_DNA"/>
</dbReference>
<evidence type="ECO:0000313" key="4">
    <source>
        <dbReference type="EMBL" id="NKY58336.1"/>
    </source>
</evidence>
<keyword evidence="2 4" id="KW-0378">Hydrolase</keyword>
<evidence type="ECO:0000313" key="5">
    <source>
        <dbReference type="Proteomes" id="UP000570678"/>
    </source>
</evidence>
<evidence type="ECO:0000259" key="3">
    <source>
        <dbReference type="Pfam" id="PF02129"/>
    </source>
</evidence>
<dbReference type="GO" id="GO:0052689">
    <property type="term" value="F:carboxylic ester hydrolase activity"/>
    <property type="evidence" value="ECO:0007669"/>
    <property type="project" value="UniProtKB-ARBA"/>
</dbReference>
<dbReference type="InterPro" id="IPR050261">
    <property type="entry name" value="FrsA_esterase"/>
</dbReference>
<dbReference type="InterPro" id="IPR029058">
    <property type="entry name" value="AB_hydrolase_fold"/>
</dbReference>
<dbReference type="Pfam" id="PF02129">
    <property type="entry name" value="Peptidase_S15"/>
    <property type="match status" value="1"/>
</dbReference>
<sequence>MLTDIEFLADDGTELRGWLFEPDHYSGPRPTIIMAHGITGVKELLEHVAEAFCAAGFAVVLYDHRCWGSSGGLPRRDVDPVAQARDMRAAITFAETVPRVDEKRIGLWGTSFAGAHVLQVAAADQRVRCVVSQVPMIRGYQNFATLLSTEDLVALQQQLIAEQRARFDGAEPLKIPVSSADPDQPHALPGARTHWYLNHSPNTGRSPDWSNEITLRSLGWALDYDVAASVPRISPTPLLMIVAEHDMLTPTNLALEAFESARQPKQLVLIPGDHYAPYHEEFDLCSSAAVDFFTEHLIETQPA</sequence>
<evidence type="ECO:0000256" key="1">
    <source>
        <dbReference type="ARBA" id="ARBA00008645"/>
    </source>
</evidence>
<dbReference type="Gene3D" id="3.40.50.1820">
    <property type="entry name" value="alpha/beta hydrolase"/>
    <property type="match status" value="1"/>
</dbReference>
<keyword evidence="5" id="KW-1185">Reference proteome</keyword>